<dbReference type="Pfam" id="PF01925">
    <property type="entry name" value="TauE"/>
    <property type="match status" value="1"/>
</dbReference>
<feature type="transmembrane region" description="Helical" evidence="5">
    <location>
        <begin position="12"/>
        <end position="45"/>
    </location>
</feature>
<keyword evidence="3 5" id="KW-1133">Transmembrane helix</keyword>
<evidence type="ECO:0008006" key="7">
    <source>
        <dbReference type="Google" id="ProtNLM"/>
    </source>
</evidence>
<proteinExistence type="predicted"/>
<feature type="transmembrane region" description="Helical" evidence="5">
    <location>
        <begin position="251"/>
        <end position="269"/>
    </location>
</feature>
<feature type="transmembrane region" description="Helical" evidence="5">
    <location>
        <begin position="90"/>
        <end position="108"/>
    </location>
</feature>
<reference evidence="6" key="1">
    <citation type="journal article" date="2015" name="Nature">
        <title>Complex archaea that bridge the gap between prokaryotes and eukaryotes.</title>
        <authorList>
            <person name="Spang A."/>
            <person name="Saw J.H."/>
            <person name="Jorgensen S.L."/>
            <person name="Zaremba-Niedzwiedzka K."/>
            <person name="Martijn J."/>
            <person name="Lind A.E."/>
            <person name="van Eijk R."/>
            <person name="Schleper C."/>
            <person name="Guy L."/>
            <person name="Ettema T.J."/>
        </authorList>
    </citation>
    <scope>NUCLEOTIDE SEQUENCE</scope>
</reference>
<feature type="transmembrane region" description="Helical" evidence="5">
    <location>
        <begin position="183"/>
        <end position="206"/>
    </location>
</feature>
<evidence type="ECO:0000256" key="1">
    <source>
        <dbReference type="ARBA" id="ARBA00004141"/>
    </source>
</evidence>
<protein>
    <recommendedName>
        <fullName evidence="7">Membrane transporter protein</fullName>
    </recommendedName>
</protein>
<comment type="subcellular location">
    <subcellularLocation>
        <location evidence="1">Membrane</location>
        <topology evidence="1">Multi-pass membrane protein</topology>
    </subcellularLocation>
</comment>
<keyword evidence="4 5" id="KW-0472">Membrane</keyword>
<name>A0A0F9K516_9ZZZZ</name>
<dbReference type="AlphaFoldDB" id="A0A0F9K516"/>
<evidence type="ECO:0000256" key="2">
    <source>
        <dbReference type="ARBA" id="ARBA00022692"/>
    </source>
</evidence>
<evidence type="ECO:0000313" key="6">
    <source>
        <dbReference type="EMBL" id="KKM77103.1"/>
    </source>
</evidence>
<gene>
    <name evidence="6" type="ORF">LCGC14_1373420</name>
</gene>
<evidence type="ECO:0000256" key="3">
    <source>
        <dbReference type="ARBA" id="ARBA00022989"/>
    </source>
</evidence>
<feature type="transmembrane region" description="Helical" evidence="5">
    <location>
        <begin position="114"/>
        <end position="134"/>
    </location>
</feature>
<feature type="transmembrane region" description="Helical" evidence="5">
    <location>
        <begin position="146"/>
        <end position="177"/>
    </location>
</feature>
<accession>A0A0F9K516</accession>
<sequence>MKEKVVKMIIHIIAYIVVGILSGLLAGLLGIGGGIIIVPSLFFLYTFLDVGIATPMHLAVGTSLAIITVTSVVAMFLYEKRQAIFWHIFKNLNIPLIIGGFLGVFISYLVSGEFLAKLFSVVALLFGLYFLFARKVHKRSKKPEKILTIFLGLVIGSLATLLGIGGGVVGMPLFIMLLRVPNYSLIGTAATATFITALVGTLSYLITGFNILGNPHSIGYIHLPSFFSIGLISVFTVSFGIKLADKLNVKILKKIFAVALIATSIFMFFK</sequence>
<dbReference type="PANTHER" id="PTHR43483">
    <property type="entry name" value="MEMBRANE TRANSPORTER PROTEIN HI_0806-RELATED"/>
    <property type="match status" value="1"/>
</dbReference>
<evidence type="ECO:0000256" key="4">
    <source>
        <dbReference type="ARBA" id="ARBA00023136"/>
    </source>
</evidence>
<dbReference type="PANTHER" id="PTHR43483:SF3">
    <property type="entry name" value="MEMBRANE TRANSPORTER PROTEIN HI_0806-RELATED"/>
    <property type="match status" value="1"/>
</dbReference>
<evidence type="ECO:0000256" key="5">
    <source>
        <dbReference type="SAM" id="Phobius"/>
    </source>
</evidence>
<comment type="caution">
    <text evidence="6">The sequence shown here is derived from an EMBL/GenBank/DDBJ whole genome shotgun (WGS) entry which is preliminary data.</text>
</comment>
<keyword evidence="2 5" id="KW-0812">Transmembrane</keyword>
<organism evidence="6">
    <name type="scientific">marine sediment metagenome</name>
    <dbReference type="NCBI Taxonomy" id="412755"/>
    <lineage>
        <taxon>unclassified sequences</taxon>
        <taxon>metagenomes</taxon>
        <taxon>ecological metagenomes</taxon>
    </lineage>
</organism>
<dbReference type="EMBL" id="LAZR01008697">
    <property type="protein sequence ID" value="KKM77103.1"/>
    <property type="molecule type" value="Genomic_DNA"/>
</dbReference>
<feature type="transmembrane region" description="Helical" evidence="5">
    <location>
        <begin position="57"/>
        <end position="78"/>
    </location>
</feature>
<dbReference type="GO" id="GO:0016020">
    <property type="term" value="C:membrane"/>
    <property type="evidence" value="ECO:0007669"/>
    <property type="project" value="UniProtKB-SubCell"/>
</dbReference>
<feature type="transmembrane region" description="Helical" evidence="5">
    <location>
        <begin position="218"/>
        <end position="239"/>
    </location>
</feature>
<dbReference type="InterPro" id="IPR002781">
    <property type="entry name" value="TM_pro_TauE-like"/>
</dbReference>